<evidence type="ECO:0000256" key="9">
    <source>
        <dbReference type="ARBA" id="ARBA00023136"/>
    </source>
</evidence>
<evidence type="ECO:0000256" key="8">
    <source>
        <dbReference type="ARBA" id="ARBA00023065"/>
    </source>
</evidence>
<keyword evidence="6" id="KW-0809">Transit peptide</keyword>
<evidence type="ECO:0000256" key="4">
    <source>
        <dbReference type="ARBA" id="ARBA00022692"/>
    </source>
</evidence>
<dbReference type="GO" id="GO:0015095">
    <property type="term" value="F:magnesium ion transmembrane transporter activity"/>
    <property type="evidence" value="ECO:0007669"/>
    <property type="project" value="TreeGrafter"/>
</dbReference>
<name>A0A1Y2HBK1_9FUNG</name>
<protein>
    <submittedName>
        <fullName evidence="10">Uncharacterized protein</fullName>
    </submittedName>
</protein>
<dbReference type="PANTHER" id="PTHR13890">
    <property type="entry name" value="RNA SPLICING PROTEIN MRS2, MITOCHONDRIAL"/>
    <property type="match status" value="1"/>
</dbReference>
<dbReference type="EMBL" id="MCFL01000052">
    <property type="protein sequence ID" value="ORZ31966.1"/>
    <property type="molecule type" value="Genomic_DNA"/>
</dbReference>
<accession>A0A1Y2HBK1</accession>
<keyword evidence="8" id="KW-0406">Ion transport</keyword>
<comment type="similarity">
    <text evidence="2">Belongs to the CorA metal ion transporter (MIT) (TC 1.A.35) family.</text>
</comment>
<dbReference type="Gene3D" id="2.40.128.330">
    <property type="match status" value="1"/>
</dbReference>
<keyword evidence="9" id="KW-0472">Membrane</keyword>
<evidence type="ECO:0000256" key="1">
    <source>
        <dbReference type="ARBA" id="ARBA00004141"/>
    </source>
</evidence>
<evidence type="ECO:0000256" key="2">
    <source>
        <dbReference type="ARBA" id="ARBA00009765"/>
    </source>
</evidence>
<feature type="non-terminal residue" evidence="10">
    <location>
        <position position="1"/>
    </location>
</feature>
<comment type="subcellular location">
    <subcellularLocation>
        <location evidence="1">Membrane</location>
        <topology evidence="1">Multi-pass membrane protein</topology>
    </subcellularLocation>
</comment>
<keyword evidence="4" id="KW-0812">Transmembrane</keyword>
<dbReference type="PANTHER" id="PTHR13890:SF0">
    <property type="entry name" value="MAGNESIUM TRANSPORTER MRS2 HOMOLOG, MITOCHONDRIAL"/>
    <property type="match status" value="1"/>
</dbReference>
<evidence type="ECO:0000256" key="7">
    <source>
        <dbReference type="ARBA" id="ARBA00022989"/>
    </source>
</evidence>
<reference evidence="10 11" key="1">
    <citation type="submission" date="2016-07" db="EMBL/GenBank/DDBJ databases">
        <title>Pervasive Adenine N6-methylation of Active Genes in Fungi.</title>
        <authorList>
            <consortium name="DOE Joint Genome Institute"/>
            <person name="Mondo S.J."/>
            <person name="Dannebaum R.O."/>
            <person name="Kuo R.C."/>
            <person name="Labutti K."/>
            <person name="Haridas S."/>
            <person name="Kuo A."/>
            <person name="Salamov A."/>
            <person name="Ahrendt S.R."/>
            <person name="Lipzen A."/>
            <person name="Sullivan W."/>
            <person name="Andreopoulos W.B."/>
            <person name="Clum A."/>
            <person name="Lindquist E."/>
            <person name="Daum C."/>
            <person name="Ramamoorthy G.K."/>
            <person name="Gryganskyi A."/>
            <person name="Culley D."/>
            <person name="Magnuson J.K."/>
            <person name="James T.Y."/>
            <person name="O'Malley M.A."/>
            <person name="Stajich J.E."/>
            <person name="Spatafora J.W."/>
            <person name="Visel A."/>
            <person name="Grigoriev I.V."/>
        </authorList>
    </citation>
    <scope>NUCLEOTIDE SEQUENCE [LARGE SCALE GENOMIC DNA]</scope>
    <source>
        <strain evidence="10 11">PL171</strain>
    </source>
</reference>
<feature type="non-terminal residue" evidence="10">
    <location>
        <position position="81"/>
    </location>
</feature>
<sequence>TELSWKCTSISTSGHVQESVSTFSKLAFCKQHHLQPRDLRKLDARYTDQYPAILPRASSVLVVNLHHVRALITPESVMLFN</sequence>
<dbReference type="AlphaFoldDB" id="A0A1Y2HBK1"/>
<dbReference type="GO" id="GO:0045016">
    <property type="term" value="P:mitochondrial magnesium ion transmembrane transport"/>
    <property type="evidence" value="ECO:0007669"/>
    <property type="project" value="TreeGrafter"/>
</dbReference>
<keyword evidence="5" id="KW-0460">Magnesium</keyword>
<keyword evidence="3" id="KW-0813">Transport</keyword>
<evidence type="ECO:0000256" key="3">
    <source>
        <dbReference type="ARBA" id="ARBA00022448"/>
    </source>
</evidence>
<dbReference type="GO" id="GO:0005743">
    <property type="term" value="C:mitochondrial inner membrane"/>
    <property type="evidence" value="ECO:0007669"/>
    <property type="project" value="TreeGrafter"/>
</dbReference>
<dbReference type="InterPro" id="IPR039204">
    <property type="entry name" value="MRS2-like"/>
</dbReference>
<proteinExistence type="inferred from homology"/>
<dbReference type="Proteomes" id="UP000193411">
    <property type="component" value="Unassembled WGS sequence"/>
</dbReference>
<evidence type="ECO:0000313" key="10">
    <source>
        <dbReference type="EMBL" id="ORZ31966.1"/>
    </source>
</evidence>
<evidence type="ECO:0000256" key="5">
    <source>
        <dbReference type="ARBA" id="ARBA00022842"/>
    </source>
</evidence>
<dbReference type="OrthoDB" id="10251508at2759"/>
<evidence type="ECO:0000256" key="6">
    <source>
        <dbReference type="ARBA" id="ARBA00022946"/>
    </source>
</evidence>
<dbReference type="Pfam" id="PF22099">
    <property type="entry name" value="MRS2-like"/>
    <property type="match status" value="1"/>
</dbReference>
<keyword evidence="7" id="KW-1133">Transmembrane helix</keyword>
<comment type="caution">
    <text evidence="10">The sequence shown here is derived from an EMBL/GenBank/DDBJ whole genome shotgun (WGS) entry which is preliminary data.</text>
</comment>
<keyword evidence="11" id="KW-1185">Reference proteome</keyword>
<gene>
    <name evidence="10" type="ORF">BCR44DRAFT_1381191</name>
</gene>
<evidence type="ECO:0000313" key="11">
    <source>
        <dbReference type="Proteomes" id="UP000193411"/>
    </source>
</evidence>
<organism evidence="10 11">
    <name type="scientific">Catenaria anguillulae PL171</name>
    <dbReference type="NCBI Taxonomy" id="765915"/>
    <lineage>
        <taxon>Eukaryota</taxon>
        <taxon>Fungi</taxon>
        <taxon>Fungi incertae sedis</taxon>
        <taxon>Blastocladiomycota</taxon>
        <taxon>Blastocladiomycetes</taxon>
        <taxon>Blastocladiales</taxon>
        <taxon>Catenariaceae</taxon>
        <taxon>Catenaria</taxon>
    </lineage>
</organism>